<dbReference type="AlphaFoldDB" id="A0A1G7PSS2"/>
<keyword evidence="2" id="KW-1185">Reference proteome</keyword>
<dbReference type="Proteomes" id="UP000199705">
    <property type="component" value="Unassembled WGS sequence"/>
</dbReference>
<proteinExistence type="predicted"/>
<sequence length="102" mass="11623">MKVVRVQYTTRAEFAATNQRNIAAIVEELKTLNHPGIKYTAWLLPDGKTFMHFDQLENEEAHLVLQGLASFHKFADELEASDLEVEPKLELLSLVASTETYF</sequence>
<dbReference type="EMBL" id="FNCG01000001">
    <property type="protein sequence ID" value="SDF89392.1"/>
    <property type="molecule type" value="Genomic_DNA"/>
</dbReference>
<dbReference type="GeneID" id="91136526"/>
<dbReference type="RefSeq" id="WP_091162842.1">
    <property type="nucleotide sequence ID" value="NZ_FNCG01000001.1"/>
</dbReference>
<evidence type="ECO:0000313" key="2">
    <source>
        <dbReference type="Proteomes" id="UP000199705"/>
    </source>
</evidence>
<evidence type="ECO:0000313" key="1">
    <source>
        <dbReference type="EMBL" id="SDF89392.1"/>
    </source>
</evidence>
<organism evidence="1 2">
    <name type="scientific">Mucilaginibacter gossypii</name>
    <dbReference type="NCBI Taxonomy" id="551996"/>
    <lineage>
        <taxon>Bacteria</taxon>
        <taxon>Pseudomonadati</taxon>
        <taxon>Bacteroidota</taxon>
        <taxon>Sphingobacteriia</taxon>
        <taxon>Sphingobacteriales</taxon>
        <taxon>Sphingobacteriaceae</taxon>
        <taxon>Mucilaginibacter</taxon>
    </lineage>
</organism>
<protein>
    <recommendedName>
        <fullName evidence="3">ABM domain-containing protein</fullName>
    </recommendedName>
</protein>
<gene>
    <name evidence="1" type="ORF">SAMN05192573_101663</name>
</gene>
<reference evidence="2" key="1">
    <citation type="submission" date="2016-10" db="EMBL/GenBank/DDBJ databases">
        <authorList>
            <person name="Varghese N."/>
            <person name="Submissions S."/>
        </authorList>
    </citation>
    <scope>NUCLEOTIDE SEQUENCE [LARGE SCALE GENOMIC DNA]</scope>
    <source>
        <strain evidence="2">Gh-67</strain>
    </source>
</reference>
<evidence type="ECO:0008006" key="3">
    <source>
        <dbReference type="Google" id="ProtNLM"/>
    </source>
</evidence>
<name>A0A1G7PSS2_9SPHI</name>
<accession>A0A1G7PSS2</accession>